<sequence>MDCLEAYRLLQPLAATYGCFTLLPYIAELLARPWTILVIHVVRKGNILADRMVKIEVDEDFICHHFILLHACCLHYLRSKAAVAETG</sequence>
<accession>A0ABR2EFR7</accession>
<keyword evidence="2" id="KW-1185">Reference proteome</keyword>
<reference evidence="1 2" key="1">
    <citation type="journal article" date="2024" name="G3 (Bethesda)">
        <title>Genome assembly of Hibiscus sabdariffa L. provides insights into metabolisms of medicinal natural products.</title>
        <authorList>
            <person name="Kim T."/>
        </authorList>
    </citation>
    <scope>NUCLEOTIDE SEQUENCE [LARGE SCALE GENOMIC DNA]</scope>
    <source>
        <strain evidence="1">TK-2024</strain>
        <tissue evidence="1">Old leaves</tissue>
    </source>
</reference>
<evidence type="ECO:0000313" key="1">
    <source>
        <dbReference type="EMBL" id="KAK8560096.1"/>
    </source>
</evidence>
<comment type="caution">
    <text evidence="1">The sequence shown here is derived from an EMBL/GenBank/DDBJ whole genome shotgun (WGS) entry which is preliminary data.</text>
</comment>
<organism evidence="1 2">
    <name type="scientific">Hibiscus sabdariffa</name>
    <name type="common">roselle</name>
    <dbReference type="NCBI Taxonomy" id="183260"/>
    <lineage>
        <taxon>Eukaryota</taxon>
        <taxon>Viridiplantae</taxon>
        <taxon>Streptophyta</taxon>
        <taxon>Embryophyta</taxon>
        <taxon>Tracheophyta</taxon>
        <taxon>Spermatophyta</taxon>
        <taxon>Magnoliopsida</taxon>
        <taxon>eudicotyledons</taxon>
        <taxon>Gunneridae</taxon>
        <taxon>Pentapetalae</taxon>
        <taxon>rosids</taxon>
        <taxon>malvids</taxon>
        <taxon>Malvales</taxon>
        <taxon>Malvaceae</taxon>
        <taxon>Malvoideae</taxon>
        <taxon>Hibiscus</taxon>
    </lineage>
</organism>
<gene>
    <name evidence="1" type="ORF">V6N12_012899</name>
</gene>
<proteinExistence type="predicted"/>
<dbReference type="Proteomes" id="UP001472677">
    <property type="component" value="Unassembled WGS sequence"/>
</dbReference>
<evidence type="ECO:0000313" key="2">
    <source>
        <dbReference type="Proteomes" id="UP001472677"/>
    </source>
</evidence>
<dbReference type="EMBL" id="JBBPBM010000014">
    <property type="protein sequence ID" value="KAK8560096.1"/>
    <property type="molecule type" value="Genomic_DNA"/>
</dbReference>
<evidence type="ECO:0008006" key="3">
    <source>
        <dbReference type="Google" id="ProtNLM"/>
    </source>
</evidence>
<name>A0ABR2EFR7_9ROSI</name>
<protein>
    <recommendedName>
        <fullName evidence="3">RNase H type-1 domain-containing protein</fullName>
    </recommendedName>
</protein>